<gene>
    <name evidence="1" type="ORF">M878_20130</name>
</gene>
<dbReference type="PATRIC" id="fig|1352936.5.peg.4218"/>
<dbReference type="RefSeq" id="WP_023547958.1">
    <property type="nucleotide sequence ID" value="NZ_CM002285.1"/>
</dbReference>
<dbReference type="STRING" id="1352936.M878_20130"/>
<evidence type="ECO:0000313" key="2">
    <source>
        <dbReference type="Proteomes" id="UP000017984"/>
    </source>
</evidence>
<accession>V6KDW2</accession>
<dbReference type="Proteomes" id="UP000017984">
    <property type="component" value="Chromosome"/>
</dbReference>
<dbReference type="OrthoDB" id="9773060at2"/>
<dbReference type="AlphaFoldDB" id="V6KDW2"/>
<proteinExistence type="predicted"/>
<keyword evidence="2" id="KW-1185">Reference proteome</keyword>
<protein>
    <submittedName>
        <fullName evidence="1">Uncharacterized protein</fullName>
    </submittedName>
</protein>
<sequence length="53" mass="5907">MPTGAYDYVFTCLPYHNLERYSDHPADLSAMKRPGLKGDAKKATQALLVPEKP</sequence>
<comment type="caution">
    <text evidence="1">The sequence shown here is derived from an EMBL/GenBank/DDBJ whole genome shotgun (WGS) entry which is preliminary data.</text>
</comment>
<evidence type="ECO:0000313" key="1">
    <source>
        <dbReference type="EMBL" id="EST29641.1"/>
    </source>
</evidence>
<dbReference type="HOGENOM" id="CLU_3066819_0_0_11"/>
<reference evidence="1 2" key="1">
    <citation type="journal article" date="2014" name="Genome Announc.">
        <title>Draft Genome Sequence of Streptomyces roseochromogenes subsp. oscitans DS 12.976, Producer of the Aminocoumarin Antibiotic Clorobiocin.</title>
        <authorList>
            <person name="Ruckert C."/>
            <person name="Kalinowski J."/>
            <person name="Heide L."/>
            <person name="Apel A.K."/>
        </authorList>
    </citation>
    <scope>NUCLEOTIDE SEQUENCE [LARGE SCALE GENOMIC DNA]</scope>
    <source>
        <strain evidence="1 2">DS 12.976</strain>
    </source>
</reference>
<dbReference type="EMBL" id="AWQX01000174">
    <property type="protein sequence ID" value="EST29641.1"/>
    <property type="molecule type" value="Genomic_DNA"/>
</dbReference>
<name>V6KDW2_STRRC</name>
<organism evidence="1 2">
    <name type="scientific">Streptomyces roseochromogenus subsp. oscitans DS 12.976</name>
    <dbReference type="NCBI Taxonomy" id="1352936"/>
    <lineage>
        <taxon>Bacteria</taxon>
        <taxon>Bacillati</taxon>
        <taxon>Actinomycetota</taxon>
        <taxon>Actinomycetes</taxon>
        <taxon>Kitasatosporales</taxon>
        <taxon>Streptomycetaceae</taxon>
        <taxon>Streptomyces</taxon>
    </lineage>
</organism>